<keyword evidence="1" id="KW-0812">Transmembrane</keyword>
<dbReference type="EMBL" id="BLRX01000470">
    <property type="protein sequence ID" value="GFP26252.1"/>
    <property type="molecule type" value="Genomic_DNA"/>
</dbReference>
<reference evidence="2 3" key="1">
    <citation type="journal article" date="2020" name="Front. Microbiol.">
        <title>Single-cell genomics of novel Actinobacteria with the Wood-Ljungdahl pathway discovered in a serpentinizing system.</title>
        <authorList>
            <person name="Merino N."/>
            <person name="Kawai M."/>
            <person name="Boyd E.S."/>
            <person name="Colman D.R."/>
            <person name="McGlynn S.E."/>
            <person name="Nealson K.H."/>
            <person name="Kurokawa K."/>
            <person name="Hongoh Y."/>
        </authorList>
    </citation>
    <scope>NUCLEOTIDE SEQUENCE [LARGE SCALE GENOMIC DNA]</scope>
    <source>
        <strain evidence="2 3">S25</strain>
    </source>
</reference>
<dbReference type="Proteomes" id="UP000543224">
    <property type="component" value="Unassembled WGS sequence"/>
</dbReference>
<evidence type="ECO:0000256" key="1">
    <source>
        <dbReference type="SAM" id="Phobius"/>
    </source>
</evidence>
<feature type="transmembrane region" description="Helical" evidence="1">
    <location>
        <begin position="6"/>
        <end position="26"/>
    </location>
</feature>
<gene>
    <name evidence="2" type="ORF">HKBW3S25_01743</name>
</gene>
<proteinExistence type="predicted"/>
<keyword evidence="1" id="KW-0472">Membrane</keyword>
<feature type="non-terminal residue" evidence="2">
    <location>
        <position position="54"/>
    </location>
</feature>
<comment type="caution">
    <text evidence="2">The sequence shown here is derived from an EMBL/GenBank/DDBJ whole genome shotgun (WGS) entry which is preliminary data.</text>
</comment>
<protein>
    <submittedName>
        <fullName evidence="2">Uncharacterized protein</fullName>
    </submittedName>
</protein>
<feature type="transmembrane region" description="Helical" evidence="1">
    <location>
        <begin position="35"/>
        <end position="53"/>
    </location>
</feature>
<keyword evidence="1" id="KW-1133">Transmembrane helix</keyword>
<accession>A0A6V8P161</accession>
<sequence length="54" mass="6184">MQLLDSFLPVWIVMFPMVMTVVIYYVEQQSEQMRNALAVATSVVTFLSVLALYP</sequence>
<name>A0A6V8P161_9ACTN</name>
<evidence type="ECO:0000313" key="2">
    <source>
        <dbReference type="EMBL" id="GFP26252.1"/>
    </source>
</evidence>
<dbReference type="AlphaFoldDB" id="A0A6V8P161"/>
<organism evidence="2 3">
    <name type="scientific">Candidatus Hakubella thermalkaliphila</name>
    <dbReference type="NCBI Taxonomy" id="2754717"/>
    <lineage>
        <taxon>Bacteria</taxon>
        <taxon>Bacillati</taxon>
        <taxon>Actinomycetota</taxon>
        <taxon>Actinomycetota incertae sedis</taxon>
        <taxon>Candidatus Hakubellales</taxon>
        <taxon>Candidatus Hakubellaceae</taxon>
        <taxon>Candidatus Hakubella</taxon>
    </lineage>
</organism>
<evidence type="ECO:0000313" key="3">
    <source>
        <dbReference type="Proteomes" id="UP000543224"/>
    </source>
</evidence>